<evidence type="ECO:0000256" key="1">
    <source>
        <dbReference type="ARBA" id="ARBA00001946"/>
    </source>
</evidence>
<name>A0A840DLA5_9BACL</name>
<dbReference type="AlphaFoldDB" id="A0A840DLA5"/>
<comment type="cofactor">
    <cofactor evidence="1">
        <name>Mg(2+)</name>
        <dbReference type="ChEBI" id="CHEBI:18420"/>
    </cofactor>
</comment>
<dbReference type="Pfam" id="PF01850">
    <property type="entry name" value="PIN"/>
    <property type="match status" value="1"/>
</dbReference>
<keyword evidence="5" id="KW-0378">Hydrolase</keyword>
<organism evidence="9 10">
    <name type="scientific">Anoxybacteroides voinovskiense</name>
    <dbReference type="NCBI Taxonomy" id="230470"/>
    <lineage>
        <taxon>Bacteria</taxon>
        <taxon>Bacillati</taxon>
        <taxon>Bacillota</taxon>
        <taxon>Bacilli</taxon>
        <taxon>Bacillales</taxon>
        <taxon>Anoxybacillaceae</taxon>
        <taxon>Anoxybacteroides</taxon>
    </lineage>
</organism>
<sequence length="138" mass="15703">MARKLWIDTNVIIRIVTGDPKALAEEVGEMLQKVEAGELILRITPLVIAECCWVLASFYEADPKDISDALLKFTNSIGVETEEKPVIQQALRDYAEKNVDFIDAYIAAHAKANPPEDVVTWDKHFKRLDIRHDRLGNW</sequence>
<comment type="similarity">
    <text evidence="7">Belongs to the PINc/VapC protein family.</text>
</comment>
<reference evidence="9 10" key="1">
    <citation type="submission" date="2020-08" db="EMBL/GenBank/DDBJ databases">
        <title>Genomic Encyclopedia of Type Strains, Phase IV (KMG-IV): sequencing the most valuable type-strain genomes for metagenomic binning, comparative biology and taxonomic classification.</title>
        <authorList>
            <person name="Goeker M."/>
        </authorList>
    </citation>
    <scope>NUCLEOTIDE SEQUENCE [LARGE SCALE GENOMIC DNA]</scope>
    <source>
        <strain evidence="9 10">DSM 17075</strain>
    </source>
</reference>
<evidence type="ECO:0000313" key="9">
    <source>
        <dbReference type="EMBL" id="MBB4073844.1"/>
    </source>
</evidence>
<keyword evidence="4" id="KW-0479">Metal-binding</keyword>
<comment type="caution">
    <text evidence="9">The sequence shown here is derived from an EMBL/GenBank/DDBJ whole genome shotgun (WGS) entry which is preliminary data.</text>
</comment>
<keyword evidence="3" id="KW-0540">Nuclease</keyword>
<dbReference type="InterPro" id="IPR050556">
    <property type="entry name" value="Type_II_TA_system_RNase"/>
</dbReference>
<evidence type="ECO:0000256" key="6">
    <source>
        <dbReference type="ARBA" id="ARBA00022842"/>
    </source>
</evidence>
<feature type="domain" description="PIN" evidence="8">
    <location>
        <begin position="7"/>
        <end position="129"/>
    </location>
</feature>
<dbReference type="SUPFAM" id="SSF88723">
    <property type="entry name" value="PIN domain-like"/>
    <property type="match status" value="1"/>
</dbReference>
<dbReference type="InterPro" id="IPR029060">
    <property type="entry name" value="PIN-like_dom_sf"/>
</dbReference>
<evidence type="ECO:0000256" key="7">
    <source>
        <dbReference type="ARBA" id="ARBA00038093"/>
    </source>
</evidence>
<dbReference type="GO" id="GO:0016787">
    <property type="term" value="F:hydrolase activity"/>
    <property type="evidence" value="ECO:0007669"/>
    <property type="project" value="UniProtKB-KW"/>
</dbReference>
<dbReference type="Proteomes" id="UP000559598">
    <property type="component" value="Unassembled WGS sequence"/>
</dbReference>
<evidence type="ECO:0000313" key="10">
    <source>
        <dbReference type="Proteomes" id="UP000559598"/>
    </source>
</evidence>
<dbReference type="PANTHER" id="PTHR33653:SF1">
    <property type="entry name" value="RIBONUCLEASE VAPC2"/>
    <property type="match status" value="1"/>
</dbReference>
<evidence type="ECO:0000256" key="3">
    <source>
        <dbReference type="ARBA" id="ARBA00022722"/>
    </source>
</evidence>
<dbReference type="Gene3D" id="3.40.50.1010">
    <property type="entry name" value="5'-nuclease"/>
    <property type="match status" value="1"/>
</dbReference>
<accession>A0A840DLA5</accession>
<gene>
    <name evidence="9" type="ORF">GGR02_001607</name>
</gene>
<dbReference type="PANTHER" id="PTHR33653">
    <property type="entry name" value="RIBONUCLEASE VAPC2"/>
    <property type="match status" value="1"/>
</dbReference>
<dbReference type="GO" id="GO:0004518">
    <property type="term" value="F:nuclease activity"/>
    <property type="evidence" value="ECO:0007669"/>
    <property type="project" value="UniProtKB-KW"/>
</dbReference>
<protein>
    <submittedName>
        <fullName evidence="9">Putative nucleic acid-binding protein</fullName>
    </submittedName>
</protein>
<evidence type="ECO:0000256" key="4">
    <source>
        <dbReference type="ARBA" id="ARBA00022723"/>
    </source>
</evidence>
<evidence type="ECO:0000256" key="2">
    <source>
        <dbReference type="ARBA" id="ARBA00022649"/>
    </source>
</evidence>
<keyword evidence="2" id="KW-1277">Toxin-antitoxin system</keyword>
<dbReference type="InterPro" id="IPR002716">
    <property type="entry name" value="PIN_dom"/>
</dbReference>
<evidence type="ECO:0000259" key="8">
    <source>
        <dbReference type="Pfam" id="PF01850"/>
    </source>
</evidence>
<dbReference type="RefSeq" id="WP_183184174.1">
    <property type="nucleotide sequence ID" value="NZ_BMNP01000008.1"/>
</dbReference>
<dbReference type="GO" id="GO:0046872">
    <property type="term" value="F:metal ion binding"/>
    <property type="evidence" value="ECO:0007669"/>
    <property type="project" value="UniProtKB-KW"/>
</dbReference>
<dbReference type="EMBL" id="JACIDE010000009">
    <property type="protein sequence ID" value="MBB4073844.1"/>
    <property type="molecule type" value="Genomic_DNA"/>
</dbReference>
<evidence type="ECO:0000256" key="5">
    <source>
        <dbReference type="ARBA" id="ARBA00022801"/>
    </source>
</evidence>
<proteinExistence type="inferred from homology"/>
<keyword evidence="6" id="KW-0460">Magnesium</keyword>
<keyword evidence="10" id="KW-1185">Reference proteome</keyword>